<dbReference type="Proteomes" id="UP001374803">
    <property type="component" value="Chromosome"/>
</dbReference>
<dbReference type="Pfam" id="PF09375">
    <property type="entry name" value="Peptidase_M75"/>
    <property type="match status" value="1"/>
</dbReference>
<keyword evidence="2 4" id="KW-0732">Signal</keyword>
<dbReference type="EMBL" id="CP089983">
    <property type="protein sequence ID" value="WXB07914.1"/>
    <property type="molecule type" value="Genomic_DNA"/>
</dbReference>
<evidence type="ECO:0000256" key="1">
    <source>
        <dbReference type="ARBA" id="ARBA00004196"/>
    </source>
</evidence>
<gene>
    <name evidence="6" type="ORF">LVJ94_11800</name>
</gene>
<evidence type="ECO:0000256" key="3">
    <source>
        <dbReference type="SAM" id="MobiDB-lite"/>
    </source>
</evidence>
<reference evidence="6" key="1">
    <citation type="submission" date="2021-12" db="EMBL/GenBank/DDBJ databases">
        <title>Discovery of the Pendulisporaceae a myxobacterial family with distinct sporulation behavior and unique specialized metabolism.</title>
        <authorList>
            <person name="Garcia R."/>
            <person name="Popoff A."/>
            <person name="Bader C.D."/>
            <person name="Loehr J."/>
            <person name="Walesch S."/>
            <person name="Walt C."/>
            <person name="Boldt J."/>
            <person name="Bunk B."/>
            <person name="Haeckl F.J.F.P.J."/>
            <person name="Gunesch A.P."/>
            <person name="Birkelbach J."/>
            <person name="Nuebel U."/>
            <person name="Pietschmann T."/>
            <person name="Bach T."/>
            <person name="Mueller R."/>
        </authorList>
    </citation>
    <scope>NUCLEOTIDE SEQUENCE</scope>
    <source>
        <strain evidence="6">MSr11367</strain>
    </source>
</reference>
<evidence type="ECO:0000256" key="4">
    <source>
        <dbReference type="SAM" id="SignalP"/>
    </source>
</evidence>
<dbReference type="InterPro" id="IPR038352">
    <property type="entry name" value="Imelysin_sf"/>
</dbReference>
<evidence type="ECO:0000313" key="7">
    <source>
        <dbReference type="Proteomes" id="UP001374803"/>
    </source>
</evidence>
<proteinExistence type="predicted"/>
<feature type="domain" description="Imelysin-like" evidence="5">
    <location>
        <begin position="65"/>
        <end position="399"/>
    </location>
</feature>
<comment type="subcellular location">
    <subcellularLocation>
        <location evidence="1">Cell envelope</location>
    </subcellularLocation>
</comment>
<feature type="region of interest" description="Disordered" evidence="3">
    <location>
        <begin position="26"/>
        <end position="47"/>
    </location>
</feature>
<evidence type="ECO:0000256" key="2">
    <source>
        <dbReference type="ARBA" id="ARBA00022729"/>
    </source>
</evidence>
<name>A0ABZ2LAG5_9BACT</name>
<feature type="chain" id="PRO_5045506674" evidence="4">
    <location>
        <begin position="22"/>
        <end position="414"/>
    </location>
</feature>
<dbReference type="Gene3D" id="1.20.1420.20">
    <property type="entry name" value="M75 peptidase, HXXE motif"/>
    <property type="match status" value="1"/>
</dbReference>
<evidence type="ECO:0000259" key="5">
    <source>
        <dbReference type="Pfam" id="PF09375"/>
    </source>
</evidence>
<sequence>MKIRLTSIGLAVALTLGTAIAACSSDDSPGAPPAGNDAGDSGKGDGGTGAVTAADVVKNYATIVHENYEDSIAQAKKLQTAVDAFLAAPSQATLDDARKAWTQARPSYGQSEAFRFYGGPIDADNTGPEGAINGWPLDEAYIDYVLKDPAHPEQGELKGGIINTNTGEAITKESIAAKNEQGGEKNLSTGWHAIEFLLWGQDLSTTGPGNRPYTDYVTGTGGTHDNQQRRRDYLKAAVDLLVDDLESVEVQWHTDTADTYASKFIAGDTNAALTSIIKGLGSLSGAELSKERMNNAYETKDQEEEHSCFSDTTLQDLTANAKGIENVYLGRYGNIDGAGLDDLVKAKDAALDAKVKQQLAASLDAIAAIPAPFDQAITNDAARPKVKAAIDSLGELTKSIVKVATTLGLTINIE</sequence>
<protein>
    <submittedName>
        <fullName evidence="6">Iron-regulated protein</fullName>
    </submittedName>
</protein>
<organism evidence="6 7">
    <name type="scientific">Pendulispora rubella</name>
    <dbReference type="NCBI Taxonomy" id="2741070"/>
    <lineage>
        <taxon>Bacteria</taxon>
        <taxon>Pseudomonadati</taxon>
        <taxon>Myxococcota</taxon>
        <taxon>Myxococcia</taxon>
        <taxon>Myxococcales</taxon>
        <taxon>Sorangiineae</taxon>
        <taxon>Pendulisporaceae</taxon>
        <taxon>Pendulispora</taxon>
    </lineage>
</organism>
<feature type="signal peptide" evidence="4">
    <location>
        <begin position="1"/>
        <end position="21"/>
    </location>
</feature>
<dbReference type="InterPro" id="IPR018976">
    <property type="entry name" value="Imelysin-like"/>
</dbReference>
<dbReference type="RefSeq" id="WP_394837582.1">
    <property type="nucleotide sequence ID" value="NZ_CP089929.1"/>
</dbReference>
<accession>A0ABZ2LAG5</accession>
<evidence type="ECO:0000313" key="6">
    <source>
        <dbReference type="EMBL" id="WXB07914.1"/>
    </source>
</evidence>
<dbReference type="CDD" id="cd14657">
    <property type="entry name" value="Imelysin_IrpA-like"/>
    <property type="match status" value="1"/>
</dbReference>
<dbReference type="PROSITE" id="PS51257">
    <property type="entry name" value="PROKAR_LIPOPROTEIN"/>
    <property type="match status" value="1"/>
</dbReference>
<keyword evidence="7" id="KW-1185">Reference proteome</keyword>